<accession>A0A066RQN2</accession>
<dbReference type="CDD" id="cd06225">
    <property type="entry name" value="HAMP"/>
    <property type="match status" value="1"/>
</dbReference>
<dbReference type="SMART" id="SM00304">
    <property type="entry name" value="HAMP"/>
    <property type="match status" value="1"/>
</dbReference>
<evidence type="ECO:0000256" key="2">
    <source>
        <dbReference type="ARBA" id="ARBA00004651"/>
    </source>
</evidence>
<dbReference type="Gene3D" id="6.10.340.10">
    <property type="match status" value="1"/>
</dbReference>
<dbReference type="OrthoDB" id="9804645at2"/>
<dbReference type="CDD" id="cd00082">
    <property type="entry name" value="HisKA"/>
    <property type="match status" value="1"/>
</dbReference>
<proteinExistence type="predicted"/>
<keyword evidence="10" id="KW-0472">Membrane</keyword>
<dbReference type="InterPro" id="IPR050980">
    <property type="entry name" value="2C_sensor_his_kinase"/>
</dbReference>
<evidence type="ECO:0000256" key="7">
    <source>
        <dbReference type="ARBA" id="ARBA00022741"/>
    </source>
</evidence>
<dbReference type="Gene3D" id="3.30.565.10">
    <property type="entry name" value="Histidine kinase-like ATPase, C-terminal domain"/>
    <property type="match status" value="1"/>
</dbReference>
<dbReference type="InterPro" id="IPR036890">
    <property type="entry name" value="HATPase_C_sf"/>
</dbReference>
<reference evidence="13 14" key="1">
    <citation type="submission" date="2014-04" db="EMBL/GenBank/DDBJ databases">
        <title>Draft genome sequence of Photobacterium halotolerans S2753: a solonamide, ngercheumicin and holomycin producer.</title>
        <authorList>
            <person name="Machado H.R."/>
            <person name="Gram L."/>
        </authorList>
    </citation>
    <scope>NUCLEOTIDE SEQUENCE [LARGE SCALE GENOMIC DNA]</scope>
    <source>
        <strain evidence="13 14">S2753</strain>
    </source>
</reference>
<dbReference type="SMART" id="SM00388">
    <property type="entry name" value="HisKA"/>
    <property type="match status" value="1"/>
</dbReference>
<dbReference type="GO" id="GO:0000155">
    <property type="term" value="F:phosphorelay sensor kinase activity"/>
    <property type="evidence" value="ECO:0007669"/>
    <property type="project" value="InterPro"/>
</dbReference>
<evidence type="ECO:0000256" key="9">
    <source>
        <dbReference type="ARBA" id="ARBA00022840"/>
    </source>
</evidence>
<dbReference type="InterPro" id="IPR003661">
    <property type="entry name" value="HisK_dim/P_dom"/>
</dbReference>
<comment type="caution">
    <text evidence="13">The sequence shown here is derived from an EMBL/GenBank/DDBJ whole genome shotgun (WGS) entry which is preliminary data.</text>
</comment>
<keyword evidence="4" id="KW-1003">Cell membrane</keyword>
<evidence type="ECO:0000256" key="3">
    <source>
        <dbReference type="ARBA" id="ARBA00012438"/>
    </source>
</evidence>
<evidence type="ECO:0000256" key="4">
    <source>
        <dbReference type="ARBA" id="ARBA00022475"/>
    </source>
</evidence>
<keyword evidence="9" id="KW-0067">ATP-binding</keyword>
<keyword evidence="10" id="KW-1133">Transmembrane helix</keyword>
<dbReference type="InterPro" id="IPR003594">
    <property type="entry name" value="HATPase_dom"/>
</dbReference>
<dbReference type="SUPFAM" id="SSF55874">
    <property type="entry name" value="ATPase domain of HSP90 chaperone/DNA topoisomerase II/histidine kinase"/>
    <property type="match status" value="1"/>
</dbReference>
<name>A0A066RQN2_9GAMM</name>
<feature type="domain" description="Histidine kinase" evidence="11">
    <location>
        <begin position="312"/>
        <end position="527"/>
    </location>
</feature>
<evidence type="ECO:0000313" key="13">
    <source>
        <dbReference type="EMBL" id="KDM90007.1"/>
    </source>
</evidence>
<sequence length="545" mass="62165">MIKAFAFLWLAIILPLLFLIVPTGFGPISYMSERMMYAFYAKVYDDTLLVIHDDLVNRPQAQWQAYIDDLSEQFGSQLKLVPLAQYAGDEKVLSRFNQGELAMAFSDPTALLKQIADSQWVLFYAMNLSENELIAIQSQGALYILKRSVLRLPETQWPAYLNSVSVDRPFEARLVKTDEVTFSDSEKRRLLNGQVVGHTQNDGSTLLYTRLNDDYFISIHDVQSQNTQQQLQLSVILLFLVTISGALLLWLYPLWRDLKRLAKTADDFGEGRLSQRGKVSRWSVIAQLGNAFNKMADNIEKLINGHRELTNAIAHDLRTPLYRLRFAFEMLSNRDIREDQEENYRKIIHKSIDDLDHLINQTLLLSRYSVNSQMVQISSCRLVPIFQHEVQLLQEELVDLTVSFSFPSSLQTQCFSVDQRAMVRVLNNLLNNAGRFAVRQIHLELKRQENDWVFTVEDDGPGIPASMWESIFDPFTQVDNQQRDTRQGHGLGLAIVRQILLSHRGSVSLDNAALGGARFTLRWPVALKATVQPVSAKEAAQESAV</sequence>
<evidence type="ECO:0000259" key="12">
    <source>
        <dbReference type="PROSITE" id="PS50885"/>
    </source>
</evidence>
<keyword evidence="8" id="KW-0418">Kinase</keyword>
<dbReference type="Pfam" id="PF00512">
    <property type="entry name" value="HisKA"/>
    <property type="match status" value="1"/>
</dbReference>
<dbReference type="Proteomes" id="UP000027192">
    <property type="component" value="Unassembled WGS sequence"/>
</dbReference>
<keyword evidence="7" id="KW-0547">Nucleotide-binding</keyword>
<dbReference type="EMBL" id="JMIB01000038">
    <property type="protein sequence ID" value="KDM90007.1"/>
    <property type="molecule type" value="Genomic_DNA"/>
</dbReference>
<feature type="domain" description="HAMP" evidence="12">
    <location>
        <begin position="252"/>
        <end position="304"/>
    </location>
</feature>
<comment type="subcellular location">
    <subcellularLocation>
        <location evidence="2">Cell membrane</location>
        <topology evidence="2">Multi-pass membrane protein</topology>
    </subcellularLocation>
</comment>
<evidence type="ECO:0000256" key="5">
    <source>
        <dbReference type="ARBA" id="ARBA00022553"/>
    </source>
</evidence>
<dbReference type="InterPro" id="IPR004358">
    <property type="entry name" value="Sig_transdc_His_kin-like_C"/>
</dbReference>
<organism evidence="13 14">
    <name type="scientific">Photobacterium galatheae</name>
    <dbReference type="NCBI Taxonomy" id="1654360"/>
    <lineage>
        <taxon>Bacteria</taxon>
        <taxon>Pseudomonadati</taxon>
        <taxon>Pseudomonadota</taxon>
        <taxon>Gammaproteobacteria</taxon>
        <taxon>Vibrionales</taxon>
        <taxon>Vibrionaceae</taxon>
        <taxon>Photobacterium</taxon>
    </lineage>
</organism>
<evidence type="ECO:0000256" key="6">
    <source>
        <dbReference type="ARBA" id="ARBA00022679"/>
    </source>
</evidence>
<dbReference type="PROSITE" id="PS50885">
    <property type="entry name" value="HAMP"/>
    <property type="match status" value="1"/>
</dbReference>
<dbReference type="Pfam" id="PF00672">
    <property type="entry name" value="HAMP"/>
    <property type="match status" value="1"/>
</dbReference>
<evidence type="ECO:0000259" key="11">
    <source>
        <dbReference type="PROSITE" id="PS50109"/>
    </source>
</evidence>
<dbReference type="EC" id="2.7.13.3" evidence="3"/>
<dbReference type="PRINTS" id="PR00344">
    <property type="entry name" value="BCTRLSENSOR"/>
</dbReference>
<dbReference type="Gene3D" id="1.10.287.130">
    <property type="match status" value="1"/>
</dbReference>
<evidence type="ECO:0000313" key="14">
    <source>
        <dbReference type="Proteomes" id="UP000027192"/>
    </source>
</evidence>
<keyword evidence="10" id="KW-0812">Transmembrane</keyword>
<dbReference type="GO" id="GO:0005886">
    <property type="term" value="C:plasma membrane"/>
    <property type="evidence" value="ECO:0007669"/>
    <property type="project" value="UniProtKB-SubCell"/>
</dbReference>
<dbReference type="InterPro" id="IPR005467">
    <property type="entry name" value="His_kinase_dom"/>
</dbReference>
<gene>
    <name evidence="13" type="ORF">EA58_18870</name>
</gene>
<feature type="transmembrane region" description="Helical" evidence="10">
    <location>
        <begin position="233"/>
        <end position="255"/>
    </location>
</feature>
<dbReference type="InterPro" id="IPR036097">
    <property type="entry name" value="HisK_dim/P_sf"/>
</dbReference>
<keyword evidence="14" id="KW-1185">Reference proteome</keyword>
<dbReference type="SUPFAM" id="SSF47384">
    <property type="entry name" value="Homodimeric domain of signal transducing histidine kinase"/>
    <property type="match status" value="1"/>
</dbReference>
<dbReference type="AlphaFoldDB" id="A0A066RQN2"/>
<dbReference type="PANTHER" id="PTHR44936">
    <property type="entry name" value="SENSOR PROTEIN CREC"/>
    <property type="match status" value="1"/>
</dbReference>
<dbReference type="Pfam" id="PF02518">
    <property type="entry name" value="HATPase_c"/>
    <property type="match status" value="1"/>
</dbReference>
<keyword evidence="6" id="KW-0808">Transferase</keyword>
<dbReference type="InterPro" id="IPR003660">
    <property type="entry name" value="HAMP_dom"/>
</dbReference>
<dbReference type="STRING" id="1654360.EA58_18870"/>
<comment type="catalytic activity">
    <reaction evidence="1">
        <text>ATP + protein L-histidine = ADP + protein N-phospho-L-histidine.</text>
        <dbReference type="EC" id="2.7.13.3"/>
    </reaction>
</comment>
<evidence type="ECO:0000256" key="10">
    <source>
        <dbReference type="SAM" id="Phobius"/>
    </source>
</evidence>
<evidence type="ECO:0000256" key="1">
    <source>
        <dbReference type="ARBA" id="ARBA00000085"/>
    </source>
</evidence>
<keyword evidence="5" id="KW-0597">Phosphoprotein</keyword>
<protein>
    <recommendedName>
        <fullName evidence="3">histidine kinase</fullName>
        <ecNumber evidence="3">2.7.13.3</ecNumber>
    </recommendedName>
</protein>
<dbReference type="RefSeq" id="WP_036756111.1">
    <property type="nucleotide sequence ID" value="NZ_JAGSGC010000008.1"/>
</dbReference>
<dbReference type="PROSITE" id="PS50109">
    <property type="entry name" value="HIS_KIN"/>
    <property type="match status" value="1"/>
</dbReference>
<evidence type="ECO:0000256" key="8">
    <source>
        <dbReference type="ARBA" id="ARBA00022777"/>
    </source>
</evidence>
<dbReference type="SMART" id="SM00387">
    <property type="entry name" value="HATPase_c"/>
    <property type="match status" value="1"/>
</dbReference>
<dbReference type="PANTHER" id="PTHR44936:SF10">
    <property type="entry name" value="SENSOR PROTEIN RSTB"/>
    <property type="match status" value="1"/>
</dbReference>
<dbReference type="GO" id="GO:0005524">
    <property type="term" value="F:ATP binding"/>
    <property type="evidence" value="ECO:0007669"/>
    <property type="project" value="UniProtKB-KW"/>
</dbReference>